<feature type="transmembrane region" description="Helical" evidence="5">
    <location>
        <begin position="107"/>
        <end position="130"/>
    </location>
</feature>
<gene>
    <name evidence="7" type="primary">TMEM244</name>
</gene>
<evidence type="ECO:0000256" key="1">
    <source>
        <dbReference type="ARBA" id="ARBA00004141"/>
    </source>
</evidence>
<keyword evidence="2 5" id="KW-0812">Transmembrane</keyword>
<dbReference type="Pfam" id="PF09801">
    <property type="entry name" value="SYS1"/>
    <property type="match status" value="1"/>
</dbReference>
<evidence type="ECO:0000256" key="5">
    <source>
        <dbReference type="SAM" id="Phobius"/>
    </source>
</evidence>
<evidence type="ECO:0000313" key="7">
    <source>
        <dbReference type="RefSeq" id="XP_025781711.1"/>
    </source>
</evidence>
<accession>A0A6P6I141</accession>
<dbReference type="PANTHER" id="PTHR12952:SF1">
    <property type="entry name" value="TRANSMEMBRANE PROTEIN 244"/>
    <property type="match status" value="1"/>
</dbReference>
<dbReference type="PANTHER" id="PTHR12952">
    <property type="entry name" value="SYS1"/>
    <property type="match status" value="1"/>
</dbReference>
<feature type="transmembrane region" description="Helical" evidence="5">
    <location>
        <begin position="162"/>
        <end position="185"/>
    </location>
</feature>
<protein>
    <submittedName>
        <fullName evidence="7">Transmembrane protein 244</fullName>
    </submittedName>
</protein>
<comment type="subcellular location">
    <subcellularLocation>
        <location evidence="1">Membrane</location>
        <topology evidence="1">Multi-pass membrane protein</topology>
    </subcellularLocation>
</comment>
<dbReference type="AlphaFoldDB" id="A0A6P6I141"/>
<reference evidence="7" key="1">
    <citation type="submission" date="2025-08" db="UniProtKB">
        <authorList>
            <consortium name="RefSeq"/>
        </authorList>
    </citation>
    <scope>IDENTIFICATION</scope>
    <source>
        <tissue evidence="7">Blood</tissue>
    </source>
</reference>
<feature type="transmembrane region" description="Helical" evidence="5">
    <location>
        <begin position="61"/>
        <end position="87"/>
    </location>
</feature>
<keyword evidence="6" id="KW-1185">Reference proteome</keyword>
<dbReference type="RefSeq" id="XP_025781711.1">
    <property type="nucleotide sequence ID" value="XM_025925926.1"/>
</dbReference>
<dbReference type="InterPro" id="IPR019185">
    <property type="entry name" value="Integral_membrane_SYS1-rel"/>
</dbReference>
<proteinExistence type="predicted"/>
<evidence type="ECO:0000256" key="3">
    <source>
        <dbReference type="ARBA" id="ARBA00022989"/>
    </source>
</evidence>
<dbReference type="Proteomes" id="UP000515131">
    <property type="component" value="Unplaced"/>
</dbReference>
<evidence type="ECO:0000256" key="2">
    <source>
        <dbReference type="ARBA" id="ARBA00022692"/>
    </source>
</evidence>
<keyword evidence="3 5" id="KW-1133">Transmembrane helix</keyword>
<evidence type="ECO:0000313" key="6">
    <source>
        <dbReference type="Proteomes" id="UP000515131"/>
    </source>
</evidence>
<sequence>MMEGAVNQKFPQHSFTNGLGVDNSHIYAIGPRPPILTFIVTVFDPGSWTSRLCSPQVVLQNLLICVILFYTVYYAVLGMCCMMLKVYELDVLAPFDFKTNPSWLNTNYKVLLISTQVTYLVCGLLFVLVVEEWVWDYAISVTILHVAITSTVMLEFPLTSHWWAALGSGLISMICGGQAFAYCLFKDNFIYPDLDEF</sequence>
<name>A0A6P6I141_PUMCO</name>
<feature type="transmembrane region" description="Helical" evidence="5">
    <location>
        <begin position="137"/>
        <end position="156"/>
    </location>
</feature>
<keyword evidence="4 5" id="KW-0472">Membrane</keyword>
<dbReference type="GO" id="GO:0016020">
    <property type="term" value="C:membrane"/>
    <property type="evidence" value="ECO:0007669"/>
    <property type="project" value="UniProtKB-SubCell"/>
</dbReference>
<dbReference type="CTD" id="253582"/>
<evidence type="ECO:0000256" key="4">
    <source>
        <dbReference type="ARBA" id="ARBA00023136"/>
    </source>
</evidence>
<dbReference type="KEGG" id="pcoo:112862641"/>
<organism evidence="6 7">
    <name type="scientific">Puma concolor</name>
    <name type="common">Mountain lion</name>
    <name type="synonym">Felis concolor</name>
    <dbReference type="NCBI Taxonomy" id="9696"/>
    <lineage>
        <taxon>Eukaryota</taxon>
        <taxon>Metazoa</taxon>
        <taxon>Chordata</taxon>
        <taxon>Craniata</taxon>
        <taxon>Vertebrata</taxon>
        <taxon>Euteleostomi</taxon>
        <taxon>Mammalia</taxon>
        <taxon>Eutheria</taxon>
        <taxon>Laurasiatheria</taxon>
        <taxon>Carnivora</taxon>
        <taxon>Feliformia</taxon>
        <taxon>Felidae</taxon>
        <taxon>Felinae</taxon>
        <taxon>Puma</taxon>
    </lineage>
</organism>
<dbReference type="GeneID" id="112862641"/>